<accession>A0AAV7K231</accession>
<evidence type="ECO:0008006" key="3">
    <source>
        <dbReference type="Google" id="ProtNLM"/>
    </source>
</evidence>
<dbReference type="EMBL" id="JAKMXF010000199">
    <property type="protein sequence ID" value="KAI6655307.1"/>
    <property type="molecule type" value="Genomic_DNA"/>
</dbReference>
<dbReference type="Gene3D" id="1.10.10.60">
    <property type="entry name" value="Homeodomain-like"/>
    <property type="match status" value="1"/>
</dbReference>
<dbReference type="SUPFAM" id="SSF46689">
    <property type="entry name" value="Homeodomain-like"/>
    <property type="match status" value="1"/>
</dbReference>
<comment type="caution">
    <text evidence="1">The sequence shown here is derived from an EMBL/GenBank/DDBJ whole genome shotgun (WGS) entry which is preliminary data.</text>
</comment>
<evidence type="ECO:0000313" key="2">
    <source>
        <dbReference type="Proteomes" id="UP001165289"/>
    </source>
</evidence>
<organism evidence="1 2">
    <name type="scientific">Oopsacas minuta</name>
    <dbReference type="NCBI Taxonomy" id="111878"/>
    <lineage>
        <taxon>Eukaryota</taxon>
        <taxon>Metazoa</taxon>
        <taxon>Porifera</taxon>
        <taxon>Hexactinellida</taxon>
        <taxon>Hexasterophora</taxon>
        <taxon>Lyssacinosida</taxon>
        <taxon>Leucopsacidae</taxon>
        <taxon>Oopsacas</taxon>
    </lineage>
</organism>
<proteinExistence type="predicted"/>
<name>A0AAV7K231_9METZ</name>
<keyword evidence="2" id="KW-1185">Reference proteome</keyword>
<gene>
    <name evidence="1" type="ORF">LOD99_2142</name>
</gene>
<protein>
    <recommendedName>
        <fullName evidence="3">Resolvase HTH domain-containing protein</fullName>
    </recommendedName>
</protein>
<reference evidence="1 2" key="1">
    <citation type="journal article" date="2023" name="BMC Biol.">
        <title>The compact genome of the sponge Oopsacas minuta (Hexactinellida) is lacking key metazoan core genes.</title>
        <authorList>
            <person name="Santini S."/>
            <person name="Schenkelaars Q."/>
            <person name="Jourda C."/>
            <person name="Duchesne M."/>
            <person name="Belahbib H."/>
            <person name="Rocher C."/>
            <person name="Selva M."/>
            <person name="Riesgo A."/>
            <person name="Vervoort M."/>
            <person name="Leys S.P."/>
            <person name="Kodjabachian L."/>
            <person name="Le Bivic A."/>
            <person name="Borchiellini C."/>
            <person name="Claverie J.M."/>
            <person name="Renard E."/>
        </authorList>
    </citation>
    <scope>NUCLEOTIDE SEQUENCE [LARGE SCALE GENOMIC DNA]</scope>
    <source>
        <strain evidence="1">SPO-2</strain>
    </source>
</reference>
<sequence>MSQQRKRLQIETLLISSGLSVVQISKKLGVSVATVYRVKSRKQHNVGLEHRKGAGRPSSLRLSVKRSVTQQIRRKPYLSLRTLVSLAPGKPSYETVWRAMKDLD</sequence>
<dbReference type="Proteomes" id="UP001165289">
    <property type="component" value="Unassembled WGS sequence"/>
</dbReference>
<evidence type="ECO:0000313" key="1">
    <source>
        <dbReference type="EMBL" id="KAI6655307.1"/>
    </source>
</evidence>
<dbReference type="InterPro" id="IPR009057">
    <property type="entry name" value="Homeodomain-like_sf"/>
</dbReference>
<dbReference type="AlphaFoldDB" id="A0AAV7K231"/>
<dbReference type="Pfam" id="PF13551">
    <property type="entry name" value="HTH_29"/>
    <property type="match status" value="1"/>
</dbReference>